<keyword evidence="3" id="KW-0378">Hydrolase</keyword>
<dbReference type="SUPFAM" id="SSF53649">
    <property type="entry name" value="Alkaline phosphatase-like"/>
    <property type="match status" value="1"/>
</dbReference>
<keyword evidence="2" id="KW-0479">Metal-binding</keyword>
<evidence type="ECO:0000313" key="6">
    <source>
        <dbReference type="EMBL" id="SVA90196.1"/>
    </source>
</evidence>
<accession>A0A381ZLN5</accession>
<dbReference type="GO" id="GO:0046872">
    <property type="term" value="F:metal ion binding"/>
    <property type="evidence" value="ECO:0007669"/>
    <property type="project" value="UniProtKB-KW"/>
</dbReference>
<dbReference type="EMBL" id="UINC01021821">
    <property type="protein sequence ID" value="SVA90196.1"/>
    <property type="molecule type" value="Genomic_DNA"/>
</dbReference>
<dbReference type="PANTHER" id="PTHR42693:SF53">
    <property type="entry name" value="ENDO-4-O-SULFATASE"/>
    <property type="match status" value="1"/>
</dbReference>
<feature type="non-terminal residue" evidence="6">
    <location>
        <position position="386"/>
    </location>
</feature>
<dbReference type="CDD" id="cd16143">
    <property type="entry name" value="ARS_like"/>
    <property type="match status" value="1"/>
</dbReference>
<dbReference type="GO" id="GO:0004065">
    <property type="term" value="F:arylsulfatase activity"/>
    <property type="evidence" value="ECO:0007669"/>
    <property type="project" value="TreeGrafter"/>
</dbReference>
<dbReference type="PROSITE" id="PS00523">
    <property type="entry name" value="SULFATASE_1"/>
    <property type="match status" value="1"/>
</dbReference>
<gene>
    <name evidence="6" type="ORF">METZ01_LOCUS143050</name>
</gene>
<reference evidence="6" key="1">
    <citation type="submission" date="2018-05" db="EMBL/GenBank/DDBJ databases">
        <authorList>
            <person name="Lanie J.A."/>
            <person name="Ng W.-L."/>
            <person name="Kazmierczak K.M."/>
            <person name="Andrzejewski T.M."/>
            <person name="Davidsen T.M."/>
            <person name="Wayne K.J."/>
            <person name="Tettelin H."/>
            <person name="Glass J.I."/>
            <person name="Rusch D."/>
            <person name="Podicherti R."/>
            <person name="Tsui H.-C.T."/>
            <person name="Winkler M.E."/>
        </authorList>
    </citation>
    <scope>NUCLEOTIDE SEQUENCE</scope>
</reference>
<dbReference type="InterPro" id="IPR017850">
    <property type="entry name" value="Alkaline_phosphatase_core_sf"/>
</dbReference>
<evidence type="ECO:0000256" key="3">
    <source>
        <dbReference type="ARBA" id="ARBA00022801"/>
    </source>
</evidence>
<dbReference type="AlphaFoldDB" id="A0A381ZLN5"/>
<proteinExistence type="inferred from homology"/>
<dbReference type="InterPro" id="IPR050738">
    <property type="entry name" value="Sulfatase"/>
</dbReference>
<keyword evidence="4" id="KW-0106">Calcium</keyword>
<dbReference type="InterPro" id="IPR000917">
    <property type="entry name" value="Sulfatase_N"/>
</dbReference>
<protein>
    <recommendedName>
        <fullName evidence="5">Sulfatase N-terminal domain-containing protein</fullName>
    </recommendedName>
</protein>
<comment type="similarity">
    <text evidence="1">Belongs to the sulfatase family.</text>
</comment>
<dbReference type="PROSITE" id="PS00149">
    <property type="entry name" value="SULFATASE_2"/>
    <property type="match status" value="1"/>
</dbReference>
<feature type="domain" description="Sulfatase N-terminal" evidence="5">
    <location>
        <begin position="24"/>
        <end position="382"/>
    </location>
</feature>
<dbReference type="Pfam" id="PF00884">
    <property type="entry name" value="Sulfatase"/>
    <property type="match status" value="1"/>
</dbReference>
<evidence type="ECO:0000256" key="1">
    <source>
        <dbReference type="ARBA" id="ARBA00008779"/>
    </source>
</evidence>
<dbReference type="Gene3D" id="3.40.720.10">
    <property type="entry name" value="Alkaline Phosphatase, subunit A"/>
    <property type="match status" value="1"/>
</dbReference>
<evidence type="ECO:0000259" key="5">
    <source>
        <dbReference type="Pfam" id="PF00884"/>
    </source>
</evidence>
<organism evidence="6">
    <name type="scientific">marine metagenome</name>
    <dbReference type="NCBI Taxonomy" id="408172"/>
    <lineage>
        <taxon>unclassified sequences</taxon>
        <taxon>metagenomes</taxon>
        <taxon>ecological metagenomes</taxon>
    </lineage>
</organism>
<dbReference type="InterPro" id="IPR024607">
    <property type="entry name" value="Sulfatase_CS"/>
</dbReference>
<sequence>MKTLLSILILGLPLISAVIAASQPNIVLILADDMGPGEPSHAGGIIPTPTLDLMAKEGMRFTDAHTTSAVCTPTRYGILTGRYNWRSRLKRGVLFNATDKALMDPERLNLPNFLQKAGYHTGCVGKWHLGADFERAPKDAKPDKSKRGASWQVDYSKPFKNGPVDVGFDEAFFILSSLDMAPYLYLRNNQAISLPTVNKGFPHNEYNKYQRIGAAAADFEASDCLADWASESRDYVKRRAKDKKKKPFFLYLPLTSPHTPITPGAKFKGKYPQYSWYADFMAETDWVVGQVLEQLKESGLDDNTIVIFTSDNGFAPYVKIPKMIDAGYRPSGSFRGAKATIYEGGHRVPFLVRWPGKVKAGSVNPTTICTTDFFATFAGLLGKKDE</sequence>
<evidence type="ECO:0000256" key="4">
    <source>
        <dbReference type="ARBA" id="ARBA00022837"/>
    </source>
</evidence>
<dbReference type="PANTHER" id="PTHR42693">
    <property type="entry name" value="ARYLSULFATASE FAMILY MEMBER"/>
    <property type="match status" value="1"/>
</dbReference>
<name>A0A381ZLN5_9ZZZZ</name>
<evidence type="ECO:0000256" key="2">
    <source>
        <dbReference type="ARBA" id="ARBA00022723"/>
    </source>
</evidence>